<evidence type="ECO:0000256" key="1">
    <source>
        <dbReference type="SAM" id="MobiDB-lite"/>
    </source>
</evidence>
<comment type="caution">
    <text evidence="2">The sequence shown here is derived from an EMBL/GenBank/DDBJ whole genome shotgun (WGS) entry which is preliminary data.</text>
</comment>
<sequence length="117" mass="13771">MKGPINFSPVNQKLSVVSDLLSRETLNKQTQSTYCKVSTKNKDDKQRRKNEKGYHRRRRRIYQILPSKKPTLKNEKPSYAAFELNLSPPYSISEEKKDFSLFHLLQEKDGDQTKRIL</sequence>
<keyword evidence="3" id="KW-1185">Reference proteome</keyword>
<dbReference type="Proteomes" id="UP000887013">
    <property type="component" value="Unassembled WGS sequence"/>
</dbReference>
<dbReference type="EMBL" id="BMAW01069092">
    <property type="protein sequence ID" value="GFT67255.1"/>
    <property type="molecule type" value="Genomic_DNA"/>
</dbReference>
<organism evidence="2 3">
    <name type="scientific">Nephila pilipes</name>
    <name type="common">Giant wood spider</name>
    <name type="synonym">Nephila maculata</name>
    <dbReference type="NCBI Taxonomy" id="299642"/>
    <lineage>
        <taxon>Eukaryota</taxon>
        <taxon>Metazoa</taxon>
        <taxon>Ecdysozoa</taxon>
        <taxon>Arthropoda</taxon>
        <taxon>Chelicerata</taxon>
        <taxon>Arachnida</taxon>
        <taxon>Araneae</taxon>
        <taxon>Araneomorphae</taxon>
        <taxon>Entelegynae</taxon>
        <taxon>Araneoidea</taxon>
        <taxon>Nephilidae</taxon>
        <taxon>Nephila</taxon>
    </lineage>
</organism>
<gene>
    <name evidence="2" type="ORF">NPIL_535261</name>
</gene>
<name>A0A8X6PHA2_NEPPI</name>
<evidence type="ECO:0000313" key="3">
    <source>
        <dbReference type="Proteomes" id="UP000887013"/>
    </source>
</evidence>
<feature type="compositionally biased region" description="Basic residues" evidence="1">
    <location>
        <begin position="47"/>
        <end position="57"/>
    </location>
</feature>
<feature type="region of interest" description="Disordered" evidence="1">
    <location>
        <begin position="31"/>
        <end position="57"/>
    </location>
</feature>
<protein>
    <submittedName>
        <fullName evidence="2">Uncharacterized protein</fullName>
    </submittedName>
</protein>
<evidence type="ECO:0000313" key="2">
    <source>
        <dbReference type="EMBL" id="GFT67255.1"/>
    </source>
</evidence>
<proteinExistence type="predicted"/>
<dbReference type="AlphaFoldDB" id="A0A8X6PHA2"/>
<accession>A0A8X6PHA2</accession>
<reference evidence="2" key="1">
    <citation type="submission" date="2020-08" db="EMBL/GenBank/DDBJ databases">
        <title>Multicomponent nature underlies the extraordinary mechanical properties of spider dragline silk.</title>
        <authorList>
            <person name="Kono N."/>
            <person name="Nakamura H."/>
            <person name="Mori M."/>
            <person name="Yoshida Y."/>
            <person name="Ohtoshi R."/>
            <person name="Malay A.D."/>
            <person name="Moran D.A.P."/>
            <person name="Tomita M."/>
            <person name="Numata K."/>
            <person name="Arakawa K."/>
        </authorList>
    </citation>
    <scope>NUCLEOTIDE SEQUENCE</scope>
</reference>